<dbReference type="EMBL" id="LAZR01015502">
    <property type="protein sequence ID" value="KKM10943.1"/>
    <property type="molecule type" value="Genomic_DNA"/>
</dbReference>
<dbReference type="AlphaFoldDB" id="A0A0F9KBZ1"/>
<sequence>MSNTYRLICFYNRFGNGDLFISREFIKEVMERYPEIEYHYAHAKSSRMFEDIQGLNHSKVLEMMRGDRHLIIGQTRDLYMNTWIGLNGKYVGAGIACPIENQKWFWTDLVKMCRLDVNFSKPDIEYLPRVNYSSLSQEYTERIHSFVEQTQPNRLVMVCNGHVQSNQAENFDFDPAIQLLADEFPNIHFILTTSTNVKNENVHLTSNIINADDRFDLNEISYLSTFTDTIVGRSSGPHIFSSTYENYLDENKAFLSFTYSEAGGHVSGKTLVKAKRYWSGVTDTQGVFKKIRSVIER</sequence>
<proteinExistence type="predicted"/>
<organism evidence="1">
    <name type="scientific">marine sediment metagenome</name>
    <dbReference type="NCBI Taxonomy" id="412755"/>
    <lineage>
        <taxon>unclassified sequences</taxon>
        <taxon>metagenomes</taxon>
        <taxon>ecological metagenomes</taxon>
    </lineage>
</organism>
<gene>
    <name evidence="1" type="ORF">LCGC14_1721570</name>
</gene>
<reference evidence="1" key="1">
    <citation type="journal article" date="2015" name="Nature">
        <title>Complex archaea that bridge the gap between prokaryotes and eukaryotes.</title>
        <authorList>
            <person name="Spang A."/>
            <person name="Saw J.H."/>
            <person name="Jorgensen S.L."/>
            <person name="Zaremba-Niedzwiedzka K."/>
            <person name="Martijn J."/>
            <person name="Lind A.E."/>
            <person name="van Eijk R."/>
            <person name="Schleper C."/>
            <person name="Guy L."/>
            <person name="Ettema T.J."/>
        </authorList>
    </citation>
    <scope>NUCLEOTIDE SEQUENCE</scope>
</reference>
<name>A0A0F9KBZ1_9ZZZZ</name>
<evidence type="ECO:0008006" key="2">
    <source>
        <dbReference type="Google" id="ProtNLM"/>
    </source>
</evidence>
<evidence type="ECO:0000313" key="1">
    <source>
        <dbReference type="EMBL" id="KKM10943.1"/>
    </source>
</evidence>
<protein>
    <recommendedName>
        <fullName evidence="2">Polysaccharide pyruvyl transferase domain-containing protein</fullName>
    </recommendedName>
</protein>
<comment type="caution">
    <text evidence="1">The sequence shown here is derived from an EMBL/GenBank/DDBJ whole genome shotgun (WGS) entry which is preliminary data.</text>
</comment>
<accession>A0A0F9KBZ1</accession>